<dbReference type="GO" id="GO:0008654">
    <property type="term" value="P:phospholipid biosynthetic process"/>
    <property type="evidence" value="ECO:0007669"/>
    <property type="project" value="UniProtKB-KW"/>
</dbReference>
<evidence type="ECO:0000313" key="17">
    <source>
        <dbReference type="EMBL" id="HII70698.1"/>
    </source>
</evidence>
<comment type="caution">
    <text evidence="17">The sequence shown here is derived from an EMBL/GenBank/DDBJ whole genome shotgun (WGS) entry which is preliminary data.</text>
</comment>
<sequence length="243" mass="26080">MERWKISELITPACVVSLTNVVFGAFSLLASIAGFPGAAARFIILSFIADSLDGFVARRTGKESEFGMNLDSLADLVSFAVAPAVLVVTAGLVPAPMCYLLAVLMVCCGALRLARFNAMCVDGYDPGEYYLGLPVPWVGTIASSLYFLTVDLGPSYLWYVLNTVILGTSALLMISSIKFPSLKRPHPAILAAGGLSSLVLLFSFLIPPDEIKRGLEVVASVTITALLSWYMVRGVRGCFRGRR</sequence>
<dbReference type="GO" id="GO:0012505">
    <property type="term" value="C:endomembrane system"/>
    <property type="evidence" value="ECO:0007669"/>
    <property type="project" value="UniProtKB-SubCell"/>
</dbReference>
<reference evidence="17" key="1">
    <citation type="journal article" date="2020" name="bioRxiv">
        <title>A rank-normalized archaeal taxonomy based on genome phylogeny resolves widespread incomplete and uneven classifications.</title>
        <authorList>
            <person name="Rinke C."/>
            <person name="Chuvochina M."/>
            <person name="Mussig A.J."/>
            <person name="Chaumeil P.-A."/>
            <person name="Waite D.W."/>
            <person name="Whitman W.B."/>
            <person name="Parks D.H."/>
            <person name="Hugenholtz P."/>
        </authorList>
    </citation>
    <scope>NUCLEOTIDE SEQUENCE</scope>
    <source>
        <strain evidence="17">UBA8853</strain>
    </source>
</reference>
<dbReference type="NCBIfam" id="TIGR00473">
    <property type="entry name" value="pssA"/>
    <property type="match status" value="1"/>
</dbReference>
<evidence type="ECO:0000256" key="3">
    <source>
        <dbReference type="ARBA" id="ARBA00010441"/>
    </source>
</evidence>
<keyword evidence="11 16" id="KW-0472">Membrane</keyword>
<name>A0A832WB16_9EURY</name>
<dbReference type="InterPro" id="IPR000462">
    <property type="entry name" value="CDP-OH_P_trans"/>
</dbReference>
<protein>
    <recommendedName>
        <fullName evidence="5">CDP-diacylglycerol--serine O-phosphatidyltransferase</fullName>
        <ecNumber evidence="4">2.7.8.8</ecNumber>
    </recommendedName>
    <alternativeName>
        <fullName evidence="14">Phosphatidylserine synthase</fullName>
    </alternativeName>
</protein>
<dbReference type="Pfam" id="PF01066">
    <property type="entry name" value="CDP-OH_P_transf"/>
    <property type="match status" value="1"/>
</dbReference>
<keyword evidence="13" id="KW-1208">Phospholipid metabolism</keyword>
<keyword evidence="10" id="KW-0443">Lipid metabolism</keyword>
<dbReference type="OMA" id="IMAIFIC"/>
<dbReference type="GO" id="GO:0003882">
    <property type="term" value="F:CDP-diacylglycerol-serine O-phosphatidyltransferase activity"/>
    <property type="evidence" value="ECO:0007669"/>
    <property type="project" value="UniProtKB-EC"/>
</dbReference>
<evidence type="ECO:0000256" key="14">
    <source>
        <dbReference type="ARBA" id="ARBA00032361"/>
    </source>
</evidence>
<dbReference type="RefSeq" id="WP_011018533.1">
    <property type="nucleotide sequence ID" value="NZ_DUJS01000004.1"/>
</dbReference>
<evidence type="ECO:0000313" key="18">
    <source>
        <dbReference type="Proteomes" id="UP000619545"/>
    </source>
</evidence>
<organism evidence="17 18">
    <name type="scientific">Methanopyrus kandleri</name>
    <dbReference type="NCBI Taxonomy" id="2320"/>
    <lineage>
        <taxon>Archaea</taxon>
        <taxon>Methanobacteriati</taxon>
        <taxon>Methanobacteriota</taxon>
        <taxon>Methanomada group</taxon>
        <taxon>Methanopyri</taxon>
        <taxon>Methanopyrales</taxon>
        <taxon>Methanopyraceae</taxon>
        <taxon>Methanopyrus</taxon>
    </lineage>
</organism>
<comment type="subcellular location">
    <subcellularLocation>
        <location evidence="2">Endomembrane system</location>
        <topology evidence="2">Multi-pass membrane protein</topology>
    </subcellularLocation>
</comment>
<dbReference type="Proteomes" id="UP000619545">
    <property type="component" value="Unassembled WGS sequence"/>
</dbReference>
<dbReference type="InterPro" id="IPR004533">
    <property type="entry name" value="CDP-diaglyc--ser_O-PTrfase"/>
</dbReference>
<evidence type="ECO:0000256" key="6">
    <source>
        <dbReference type="ARBA" id="ARBA00022516"/>
    </source>
</evidence>
<feature type="transmembrane region" description="Helical" evidence="16">
    <location>
        <begin position="130"/>
        <end position="150"/>
    </location>
</feature>
<evidence type="ECO:0000256" key="15">
    <source>
        <dbReference type="RuleBase" id="RU003750"/>
    </source>
</evidence>
<dbReference type="PANTHER" id="PTHR14269:SF61">
    <property type="entry name" value="CDP-DIACYLGLYCEROL--SERINE O-PHOSPHATIDYLTRANSFERASE"/>
    <property type="match status" value="1"/>
</dbReference>
<evidence type="ECO:0000256" key="16">
    <source>
        <dbReference type="SAM" id="Phobius"/>
    </source>
</evidence>
<comment type="similarity">
    <text evidence="3 15">Belongs to the CDP-alcohol phosphatidyltransferase class-I family.</text>
</comment>
<evidence type="ECO:0000256" key="7">
    <source>
        <dbReference type="ARBA" id="ARBA00022679"/>
    </source>
</evidence>
<dbReference type="PANTHER" id="PTHR14269">
    <property type="entry name" value="CDP-DIACYLGLYCEROL--GLYCEROL-3-PHOSPHATE 3-PHOSPHATIDYLTRANSFERASE-RELATED"/>
    <property type="match status" value="1"/>
</dbReference>
<dbReference type="InterPro" id="IPR048254">
    <property type="entry name" value="CDP_ALCOHOL_P_TRANSF_CS"/>
</dbReference>
<evidence type="ECO:0000256" key="12">
    <source>
        <dbReference type="ARBA" id="ARBA00023209"/>
    </source>
</evidence>
<feature type="transmembrane region" description="Helical" evidence="16">
    <location>
        <begin position="189"/>
        <end position="207"/>
    </location>
</feature>
<evidence type="ECO:0000256" key="10">
    <source>
        <dbReference type="ARBA" id="ARBA00023098"/>
    </source>
</evidence>
<gene>
    <name evidence="17" type="primary">pssA</name>
    <name evidence="17" type="ORF">HA336_05645</name>
</gene>
<evidence type="ECO:0000256" key="11">
    <source>
        <dbReference type="ARBA" id="ARBA00023136"/>
    </source>
</evidence>
<keyword evidence="6" id="KW-0444">Lipid biosynthesis</keyword>
<evidence type="ECO:0000256" key="9">
    <source>
        <dbReference type="ARBA" id="ARBA00022989"/>
    </source>
</evidence>
<feature type="transmembrane region" description="Helical" evidence="16">
    <location>
        <begin position="156"/>
        <end position="177"/>
    </location>
</feature>
<evidence type="ECO:0000256" key="2">
    <source>
        <dbReference type="ARBA" id="ARBA00004127"/>
    </source>
</evidence>
<evidence type="ECO:0000256" key="13">
    <source>
        <dbReference type="ARBA" id="ARBA00023264"/>
    </source>
</evidence>
<evidence type="ECO:0000256" key="4">
    <source>
        <dbReference type="ARBA" id="ARBA00013174"/>
    </source>
</evidence>
<evidence type="ECO:0000256" key="5">
    <source>
        <dbReference type="ARBA" id="ARBA00017171"/>
    </source>
</evidence>
<evidence type="ECO:0000256" key="1">
    <source>
        <dbReference type="ARBA" id="ARBA00000287"/>
    </source>
</evidence>
<dbReference type="PROSITE" id="PS00379">
    <property type="entry name" value="CDP_ALCOHOL_P_TRANSF"/>
    <property type="match status" value="1"/>
</dbReference>
<dbReference type="GO" id="GO:0016020">
    <property type="term" value="C:membrane"/>
    <property type="evidence" value="ECO:0007669"/>
    <property type="project" value="InterPro"/>
</dbReference>
<keyword evidence="7 15" id="KW-0808">Transferase</keyword>
<accession>A0A832WB16</accession>
<dbReference type="InterPro" id="IPR050324">
    <property type="entry name" value="CDP-alcohol_PTase-I"/>
</dbReference>
<proteinExistence type="inferred from homology"/>
<keyword evidence="12" id="KW-0594">Phospholipid biosynthesis</keyword>
<feature type="transmembrane region" description="Helical" evidence="16">
    <location>
        <begin position="213"/>
        <end position="232"/>
    </location>
</feature>
<dbReference type="InterPro" id="IPR043130">
    <property type="entry name" value="CDP-OH_PTrfase_TM_dom"/>
</dbReference>
<dbReference type="Gene3D" id="1.20.120.1760">
    <property type="match status" value="1"/>
</dbReference>
<dbReference type="EMBL" id="DUJS01000004">
    <property type="protein sequence ID" value="HII70698.1"/>
    <property type="molecule type" value="Genomic_DNA"/>
</dbReference>
<keyword evidence="8 16" id="KW-0812">Transmembrane</keyword>
<dbReference type="EC" id="2.7.8.8" evidence="4"/>
<comment type="catalytic activity">
    <reaction evidence="1">
        <text>a CDP-1,2-diacyl-sn-glycerol + L-serine = a 1,2-diacyl-sn-glycero-3-phospho-L-serine + CMP + H(+)</text>
        <dbReference type="Rhea" id="RHEA:16913"/>
        <dbReference type="ChEBI" id="CHEBI:15378"/>
        <dbReference type="ChEBI" id="CHEBI:33384"/>
        <dbReference type="ChEBI" id="CHEBI:57262"/>
        <dbReference type="ChEBI" id="CHEBI:58332"/>
        <dbReference type="ChEBI" id="CHEBI:60377"/>
        <dbReference type="EC" id="2.7.8.8"/>
    </reaction>
</comment>
<dbReference type="AlphaFoldDB" id="A0A832WB16"/>
<feature type="transmembrane region" description="Helical" evidence="16">
    <location>
        <begin position="9"/>
        <end position="32"/>
    </location>
</feature>
<dbReference type="GeneID" id="1477464"/>
<evidence type="ECO:0000256" key="8">
    <source>
        <dbReference type="ARBA" id="ARBA00022692"/>
    </source>
</evidence>
<keyword evidence="9 16" id="KW-1133">Transmembrane helix</keyword>